<proteinExistence type="predicted"/>
<feature type="compositionally biased region" description="Polar residues" evidence="1">
    <location>
        <begin position="530"/>
        <end position="540"/>
    </location>
</feature>
<dbReference type="Gramene" id="GBG90305">
    <property type="protein sequence ID" value="GBG90305"/>
    <property type="gene ID" value="CBR_g50554"/>
</dbReference>
<evidence type="ECO:0000256" key="1">
    <source>
        <dbReference type="SAM" id="MobiDB-lite"/>
    </source>
</evidence>
<organism evidence="2 3">
    <name type="scientific">Chara braunii</name>
    <name type="common">Braun's stonewort</name>
    <dbReference type="NCBI Taxonomy" id="69332"/>
    <lineage>
        <taxon>Eukaryota</taxon>
        <taxon>Viridiplantae</taxon>
        <taxon>Streptophyta</taxon>
        <taxon>Charophyceae</taxon>
        <taxon>Charales</taxon>
        <taxon>Characeae</taxon>
        <taxon>Chara</taxon>
    </lineage>
</organism>
<feature type="compositionally biased region" description="Basic and acidic residues" evidence="1">
    <location>
        <begin position="395"/>
        <end position="414"/>
    </location>
</feature>
<gene>
    <name evidence="2" type="ORF">CBR_g50554</name>
</gene>
<feature type="compositionally biased region" description="Basic and acidic residues" evidence="1">
    <location>
        <begin position="500"/>
        <end position="529"/>
    </location>
</feature>
<name>A0A388M715_CHABU</name>
<feature type="region of interest" description="Disordered" evidence="1">
    <location>
        <begin position="453"/>
        <end position="481"/>
    </location>
</feature>
<evidence type="ECO:0000313" key="3">
    <source>
        <dbReference type="Proteomes" id="UP000265515"/>
    </source>
</evidence>
<accession>A0A388M715</accession>
<evidence type="ECO:0000313" key="2">
    <source>
        <dbReference type="EMBL" id="GBG90305.1"/>
    </source>
</evidence>
<feature type="compositionally biased region" description="Basic and acidic residues" evidence="1">
    <location>
        <begin position="458"/>
        <end position="471"/>
    </location>
</feature>
<dbReference type="Proteomes" id="UP000265515">
    <property type="component" value="Unassembled WGS sequence"/>
</dbReference>
<evidence type="ECO:0008006" key="4">
    <source>
        <dbReference type="Google" id="ProtNLM"/>
    </source>
</evidence>
<feature type="region of interest" description="Disordered" evidence="1">
    <location>
        <begin position="500"/>
        <end position="604"/>
    </location>
</feature>
<keyword evidence="3" id="KW-1185">Reference proteome</keyword>
<feature type="region of interest" description="Disordered" evidence="1">
    <location>
        <begin position="352"/>
        <end position="414"/>
    </location>
</feature>
<dbReference type="AlphaFoldDB" id="A0A388M715"/>
<sequence length="604" mass="67706">MVRMFNYVLFKIEQRSEEEWNDKFFIGYDTIMRRFAPRGLTTEKWEETKSKIVAKKTINIPKRLGGVDEAKLGKGNIGGHKVTTAIYMERPYFLKLFVHEIFGAVDQLRDELRQISSNAQHIMWDKRKDHTTYLPVCITPMDALHPTEDLTRVVRKLNCHLAVLDLAPLKNLDAWNDLRFQELRQMMTVLCGSHWALIVFSALKVEETVLRNVLRGTVKRDKLDAKVYCEVMEFGKQFDIMDSEEETEDEEIDLPLADAHHNAVREETPSLSASGGEQAMEEDVGGNIAKIESVIWSVDNHAMGCMFDSDILQGCSQGLEGHTGARKNIDSATARGEGERVADKEAHIRMQNTNGDEFAERPSSTPQPTLRPSEGISAVGARSETTPTAGGEVIAHVHGDDGKDEKIEEDQGQKALDEEGSKFQAHEGVEVVARNVDSHSKQSHTTAITAHAQGTVEATREQSAHEKEGRKGPVHMECTDPGTQIVSESTMAEMRPDLEGVNAAEHEKVPSTANRERGVENEKEEEADKSQSVINLVDQSGENEETSDKEEVKESGEEFQERERDLSEASEGICGRKRKAGKEKEECIMRRSKRGREKKAHCNL</sequence>
<dbReference type="EMBL" id="BFEA01000802">
    <property type="protein sequence ID" value="GBG90305.1"/>
    <property type="molecule type" value="Genomic_DNA"/>
</dbReference>
<feature type="compositionally biased region" description="Basic residues" evidence="1">
    <location>
        <begin position="590"/>
        <end position="604"/>
    </location>
</feature>
<feature type="compositionally biased region" description="Basic and acidic residues" evidence="1">
    <location>
        <begin position="549"/>
        <end position="567"/>
    </location>
</feature>
<protein>
    <recommendedName>
        <fullName evidence="4">Ubiquitin-like protease family profile domain-containing protein</fullName>
    </recommendedName>
</protein>
<comment type="caution">
    <text evidence="2">The sequence shown here is derived from an EMBL/GenBank/DDBJ whole genome shotgun (WGS) entry which is preliminary data.</text>
</comment>
<reference evidence="2 3" key="1">
    <citation type="journal article" date="2018" name="Cell">
        <title>The Chara Genome: Secondary Complexity and Implications for Plant Terrestrialization.</title>
        <authorList>
            <person name="Nishiyama T."/>
            <person name="Sakayama H."/>
            <person name="Vries J.D."/>
            <person name="Buschmann H."/>
            <person name="Saint-Marcoux D."/>
            <person name="Ullrich K.K."/>
            <person name="Haas F.B."/>
            <person name="Vanderstraeten L."/>
            <person name="Becker D."/>
            <person name="Lang D."/>
            <person name="Vosolsobe S."/>
            <person name="Rombauts S."/>
            <person name="Wilhelmsson P.K.I."/>
            <person name="Janitza P."/>
            <person name="Kern R."/>
            <person name="Heyl A."/>
            <person name="Rumpler F."/>
            <person name="Villalobos L.I.A.C."/>
            <person name="Clay J.M."/>
            <person name="Skokan R."/>
            <person name="Toyoda A."/>
            <person name="Suzuki Y."/>
            <person name="Kagoshima H."/>
            <person name="Schijlen E."/>
            <person name="Tajeshwar N."/>
            <person name="Catarino B."/>
            <person name="Hetherington A.J."/>
            <person name="Saltykova A."/>
            <person name="Bonnot C."/>
            <person name="Breuninger H."/>
            <person name="Symeonidi A."/>
            <person name="Radhakrishnan G.V."/>
            <person name="Van Nieuwerburgh F."/>
            <person name="Deforce D."/>
            <person name="Chang C."/>
            <person name="Karol K.G."/>
            <person name="Hedrich R."/>
            <person name="Ulvskov P."/>
            <person name="Glockner G."/>
            <person name="Delwiche C.F."/>
            <person name="Petrasek J."/>
            <person name="Van de Peer Y."/>
            <person name="Friml J."/>
            <person name="Beilby M."/>
            <person name="Dolan L."/>
            <person name="Kohara Y."/>
            <person name="Sugano S."/>
            <person name="Fujiyama A."/>
            <person name="Delaux P.-M."/>
            <person name="Quint M."/>
            <person name="TheiBen G."/>
            <person name="Hagemann M."/>
            <person name="Harholt J."/>
            <person name="Dunand C."/>
            <person name="Zachgo S."/>
            <person name="Langdale J."/>
            <person name="Maumus F."/>
            <person name="Straeten D.V.D."/>
            <person name="Gould S.B."/>
            <person name="Rensing S.A."/>
        </authorList>
    </citation>
    <scope>NUCLEOTIDE SEQUENCE [LARGE SCALE GENOMIC DNA]</scope>
    <source>
        <strain evidence="2 3">S276</strain>
    </source>
</reference>